<dbReference type="InterPro" id="IPR058163">
    <property type="entry name" value="LysR-type_TF_proteobact-type"/>
</dbReference>
<evidence type="ECO:0000259" key="5">
    <source>
        <dbReference type="PROSITE" id="PS50931"/>
    </source>
</evidence>
<dbReference type="PRINTS" id="PR00039">
    <property type="entry name" value="HTHLYSR"/>
</dbReference>
<feature type="domain" description="HTH lysR-type" evidence="5">
    <location>
        <begin position="5"/>
        <end position="62"/>
    </location>
</feature>
<evidence type="ECO:0000256" key="2">
    <source>
        <dbReference type="ARBA" id="ARBA00023015"/>
    </source>
</evidence>
<keyword evidence="4" id="KW-0804">Transcription</keyword>
<dbReference type="InterPro" id="IPR005119">
    <property type="entry name" value="LysR_subst-bd"/>
</dbReference>
<dbReference type="PANTHER" id="PTHR30537">
    <property type="entry name" value="HTH-TYPE TRANSCRIPTIONAL REGULATOR"/>
    <property type="match status" value="1"/>
</dbReference>
<dbReference type="SUPFAM" id="SSF46785">
    <property type="entry name" value="Winged helix' DNA-binding domain"/>
    <property type="match status" value="1"/>
</dbReference>
<organism evidence="6 7">
    <name type="scientific">Pseudomonas taeanensis MS-3</name>
    <dbReference type="NCBI Taxonomy" id="1395571"/>
    <lineage>
        <taxon>Bacteria</taxon>
        <taxon>Pseudomonadati</taxon>
        <taxon>Pseudomonadota</taxon>
        <taxon>Gammaproteobacteria</taxon>
        <taxon>Pseudomonadales</taxon>
        <taxon>Pseudomonadaceae</taxon>
        <taxon>Pseudomonas</taxon>
    </lineage>
</organism>
<keyword evidence="2" id="KW-0805">Transcription regulation</keyword>
<dbReference type="GO" id="GO:0006351">
    <property type="term" value="P:DNA-templated transcription"/>
    <property type="evidence" value="ECO:0007669"/>
    <property type="project" value="TreeGrafter"/>
</dbReference>
<keyword evidence="7" id="KW-1185">Reference proteome</keyword>
<dbReference type="Pfam" id="PF00126">
    <property type="entry name" value="HTH_1"/>
    <property type="match status" value="1"/>
</dbReference>
<dbReference type="CDD" id="cd08432">
    <property type="entry name" value="PBP2_GcdR_TrpI_HvrB_AmpR_like"/>
    <property type="match status" value="1"/>
</dbReference>
<dbReference type="PANTHER" id="PTHR30537:SF74">
    <property type="entry name" value="HTH-TYPE TRANSCRIPTIONAL REGULATOR TRPI"/>
    <property type="match status" value="1"/>
</dbReference>
<evidence type="ECO:0000256" key="3">
    <source>
        <dbReference type="ARBA" id="ARBA00023125"/>
    </source>
</evidence>
<dbReference type="EMBL" id="AWSQ01000002">
    <property type="protein sequence ID" value="KFX69725.1"/>
    <property type="molecule type" value="Genomic_DNA"/>
</dbReference>
<dbReference type="STRING" id="1395571.TMS3_0109410"/>
<dbReference type="InterPro" id="IPR000847">
    <property type="entry name" value="LysR_HTH_N"/>
</dbReference>
<dbReference type="FunFam" id="1.10.10.10:FF:000001">
    <property type="entry name" value="LysR family transcriptional regulator"/>
    <property type="match status" value="1"/>
</dbReference>
<dbReference type="Gene3D" id="1.10.10.10">
    <property type="entry name" value="Winged helix-like DNA-binding domain superfamily/Winged helix DNA-binding domain"/>
    <property type="match status" value="1"/>
</dbReference>
<dbReference type="AlphaFoldDB" id="A0A0A1YII7"/>
<dbReference type="InterPro" id="IPR036390">
    <property type="entry name" value="WH_DNA-bd_sf"/>
</dbReference>
<comment type="similarity">
    <text evidence="1">Belongs to the LysR transcriptional regulatory family.</text>
</comment>
<gene>
    <name evidence="6" type="ORF">TMS3_0109410</name>
</gene>
<keyword evidence="3" id="KW-0238">DNA-binding</keyword>
<dbReference type="Proteomes" id="UP000030063">
    <property type="component" value="Unassembled WGS sequence"/>
</dbReference>
<dbReference type="OrthoDB" id="6787458at2"/>
<evidence type="ECO:0000313" key="7">
    <source>
        <dbReference type="Proteomes" id="UP000030063"/>
    </source>
</evidence>
<name>A0A0A1YII7_9PSED</name>
<sequence length="294" mass="32792">MKPLPPMKALTYFDSAMRLRSFSLAAEELNVTPGAVSQQIRKLEDWLGVSLFIRQVRQIEPTPEGTSYWGRIQPALAQIINASQALRDSRSAGIWVTMPPSLAAKWFARRMSSFVSSHPTVALHLSTSTVMVDFAGEPVDLAIRYFDGIDPQLDAHLLFTDEARVYCTAAYAQQLDLQQPSDLARATLLHNTLHPHWDLWLARFSGLPAAQIATLPALHFDQSLMTIDAAKRGQGVVLTSSLLTEEEMAEGTLIEPFNQRLPLSKGFYLVHQRQAKLRPAVQAFKDWLIQQAAS</sequence>
<evidence type="ECO:0000256" key="4">
    <source>
        <dbReference type="ARBA" id="ARBA00023163"/>
    </source>
</evidence>
<dbReference type="PROSITE" id="PS50931">
    <property type="entry name" value="HTH_LYSR"/>
    <property type="match status" value="1"/>
</dbReference>
<dbReference type="eggNOG" id="COG0583">
    <property type="taxonomic scope" value="Bacteria"/>
</dbReference>
<accession>A0A0A1YII7</accession>
<dbReference type="Pfam" id="PF03466">
    <property type="entry name" value="LysR_substrate"/>
    <property type="match status" value="1"/>
</dbReference>
<dbReference type="InterPro" id="IPR036388">
    <property type="entry name" value="WH-like_DNA-bd_sf"/>
</dbReference>
<dbReference type="Gene3D" id="3.40.190.10">
    <property type="entry name" value="Periplasmic binding protein-like II"/>
    <property type="match status" value="2"/>
</dbReference>
<dbReference type="RefSeq" id="WP_025164972.1">
    <property type="nucleotide sequence ID" value="NZ_AWSQ01000002.1"/>
</dbReference>
<proteinExistence type="inferred from homology"/>
<comment type="caution">
    <text evidence="6">The sequence shown here is derived from an EMBL/GenBank/DDBJ whole genome shotgun (WGS) entry which is preliminary data.</text>
</comment>
<dbReference type="GO" id="GO:0043565">
    <property type="term" value="F:sequence-specific DNA binding"/>
    <property type="evidence" value="ECO:0007669"/>
    <property type="project" value="TreeGrafter"/>
</dbReference>
<reference evidence="6 7" key="1">
    <citation type="journal article" date="2014" name="Genome Announc.">
        <title>Draft Genome Sequence of Petroleum Oil-Degrading Marine Bacterium Pseudomonas taeanensis Strain MS-3, Isolated from a Crude Oil-Contaminated Seashore.</title>
        <authorList>
            <person name="Lee S.Y."/>
            <person name="Kim S.H."/>
            <person name="Lee D.G."/>
            <person name="Shin S."/>
            <person name="Yun S.H."/>
            <person name="Choi C.W."/>
            <person name="Chung Y.H."/>
            <person name="Choi J.S."/>
            <person name="Kahng H.Y."/>
            <person name="Kim S.I."/>
        </authorList>
    </citation>
    <scope>NUCLEOTIDE SEQUENCE [LARGE SCALE GENOMIC DNA]</scope>
    <source>
        <strain evidence="6 7">MS-3</strain>
    </source>
</reference>
<dbReference type="GO" id="GO:0003700">
    <property type="term" value="F:DNA-binding transcription factor activity"/>
    <property type="evidence" value="ECO:0007669"/>
    <property type="project" value="InterPro"/>
</dbReference>
<evidence type="ECO:0000256" key="1">
    <source>
        <dbReference type="ARBA" id="ARBA00009437"/>
    </source>
</evidence>
<evidence type="ECO:0000313" key="6">
    <source>
        <dbReference type="EMBL" id="KFX69725.1"/>
    </source>
</evidence>
<protein>
    <submittedName>
        <fullName evidence="6">LysR family transcriptional regulator</fullName>
    </submittedName>
</protein>
<dbReference type="SUPFAM" id="SSF53850">
    <property type="entry name" value="Periplasmic binding protein-like II"/>
    <property type="match status" value="1"/>
</dbReference>